<dbReference type="GO" id="GO:0016787">
    <property type="term" value="F:hydrolase activity"/>
    <property type="evidence" value="ECO:0007669"/>
    <property type="project" value="InterPro"/>
</dbReference>
<keyword evidence="2" id="KW-0347">Helicase</keyword>
<dbReference type="RefSeq" id="WP_034234911.1">
    <property type="nucleotide sequence ID" value="NZ_BMWP01000004.1"/>
</dbReference>
<protein>
    <submittedName>
        <fullName evidence="2">DEAD/DEAH box helicase</fullName>
    </submittedName>
</protein>
<dbReference type="GO" id="GO:0004386">
    <property type="term" value="F:helicase activity"/>
    <property type="evidence" value="ECO:0007669"/>
    <property type="project" value="UniProtKB-KW"/>
</dbReference>
<name>A0A918MHZ7_9FLAO</name>
<reference evidence="2" key="1">
    <citation type="journal article" date="2014" name="Int. J. Syst. Evol. Microbiol.">
        <title>Complete genome sequence of Corynebacterium casei LMG S-19264T (=DSM 44701T), isolated from a smear-ripened cheese.</title>
        <authorList>
            <consortium name="US DOE Joint Genome Institute (JGI-PGF)"/>
            <person name="Walter F."/>
            <person name="Albersmeier A."/>
            <person name="Kalinowski J."/>
            <person name="Ruckert C."/>
        </authorList>
    </citation>
    <scope>NUCLEOTIDE SEQUENCE</scope>
    <source>
        <strain evidence="2">KCTC 12113</strain>
    </source>
</reference>
<organism evidence="2 3">
    <name type="scientific">Arenibacter certesii</name>
    <dbReference type="NCBI Taxonomy" id="228955"/>
    <lineage>
        <taxon>Bacteria</taxon>
        <taxon>Pseudomonadati</taxon>
        <taxon>Bacteroidota</taxon>
        <taxon>Flavobacteriia</taxon>
        <taxon>Flavobacteriales</taxon>
        <taxon>Flavobacteriaceae</taxon>
        <taxon>Arenibacter</taxon>
    </lineage>
</organism>
<evidence type="ECO:0000259" key="1">
    <source>
        <dbReference type="Pfam" id="PF00149"/>
    </source>
</evidence>
<dbReference type="EMBL" id="BMWP01000004">
    <property type="protein sequence ID" value="GGW26080.1"/>
    <property type="molecule type" value="Genomic_DNA"/>
</dbReference>
<keyword evidence="2" id="KW-0547">Nucleotide-binding</keyword>
<keyword evidence="3" id="KW-1185">Reference proteome</keyword>
<keyword evidence="2" id="KW-0378">Hydrolase</keyword>
<gene>
    <name evidence="2" type="ORF">GCM10007383_08830</name>
</gene>
<sequence length="208" mass="23420">MEITIGDTLFTLHPSGAVYWKDQNMLLIADVHLGKISHFRKFGSAIPQKAINTNFERLNKLVSYFNPDKICFLGDLFHSTLNNEWGLFEVWVKNQSSAIILIKGNHDIISPEKFSELGIQMERELLLNQFLLTHHPEIREGVFNISGHIHPGIKVRGVGRQSLSVPCFHKQLNQLTLPAFGAFTGKFLITPKIGDAIYATAADEVIKI</sequence>
<dbReference type="Gene3D" id="3.60.21.10">
    <property type="match status" value="1"/>
</dbReference>
<dbReference type="PANTHER" id="PTHR39323:SF1">
    <property type="entry name" value="BLR1149 PROTEIN"/>
    <property type="match status" value="1"/>
</dbReference>
<dbReference type="PIRSF" id="PIRSF000887">
    <property type="entry name" value="Pesterase_MJ0037"/>
    <property type="match status" value="1"/>
</dbReference>
<dbReference type="InterPro" id="IPR004843">
    <property type="entry name" value="Calcineurin-like_PHP"/>
</dbReference>
<keyword evidence="2" id="KW-0067">ATP-binding</keyword>
<feature type="domain" description="Calcineurin-like phosphoesterase" evidence="1">
    <location>
        <begin position="26"/>
        <end position="120"/>
    </location>
</feature>
<dbReference type="PANTHER" id="PTHR39323">
    <property type="entry name" value="BLR1149 PROTEIN"/>
    <property type="match status" value="1"/>
</dbReference>
<dbReference type="AlphaFoldDB" id="A0A918MHZ7"/>
<dbReference type="Proteomes" id="UP000634668">
    <property type="component" value="Unassembled WGS sequence"/>
</dbReference>
<dbReference type="SUPFAM" id="SSF56300">
    <property type="entry name" value="Metallo-dependent phosphatases"/>
    <property type="match status" value="1"/>
</dbReference>
<dbReference type="InterPro" id="IPR024173">
    <property type="entry name" value="Pesterase_MJ0037-like"/>
</dbReference>
<comment type="caution">
    <text evidence="2">The sequence shown here is derived from an EMBL/GenBank/DDBJ whole genome shotgun (WGS) entry which is preliminary data.</text>
</comment>
<dbReference type="NCBIfam" id="TIGR04123">
    <property type="entry name" value="P_estr_lig_assc"/>
    <property type="match status" value="1"/>
</dbReference>
<dbReference type="InterPro" id="IPR026336">
    <property type="entry name" value="PdeM-like"/>
</dbReference>
<proteinExistence type="predicted"/>
<dbReference type="Pfam" id="PF00149">
    <property type="entry name" value="Metallophos"/>
    <property type="match status" value="1"/>
</dbReference>
<accession>A0A918MHZ7</accession>
<evidence type="ECO:0000313" key="3">
    <source>
        <dbReference type="Proteomes" id="UP000634668"/>
    </source>
</evidence>
<reference evidence="2" key="2">
    <citation type="submission" date="2020-09" db="EMBL/GenBank/DDBJ databases">
        <authorList>
            <person name="Sun Q."/>
            <person name="Kim S."/>
        </authorList>
    </citation>
    <scope>NUCLEOTIDE SEQUENCE</scope>
    <source>
        <strain evidence="2">KCTC 12113</strain>
    </source>
</reference>
<evidence type="ECO:0000313" key="2">
    <source>
        <dbReference type="EMBL" id="GGW26080.1"/>
    </source>
</evidence>
<dbReference type="InterPro" id="IPR029052">
    <property type="entry name" value="Metallo-depent_PP-like"/>
</dbReference>